<dbReference type="PANTHER" id="PTHR24291">
    <property type="entry name" value="CYTOCHROME P450 FAMILY 4"/>
    <property type="match status" value="1"/>
</dbReference>
<dbReference type="InterPro" id="IPR002401">
    <property type="entry name" value="Cyt_P450_E_grp-I"/>
</dbReference>
<evidence type="ECO:0000256" key="7">
    <source>
        <dbReference type="PIRSR" id="PIRSR602401-1"/>
    </source>
</evidence>
<sequence>MLSTLRESKSRDVALVGAAVVVGGTTLVVSSAVLKFLWRFGTGWVSSWWSYGHIREEGDLSGILGLSDTNLFMGDGIEKFWRNYLEMRTKRGSSPRIFYGGWSPLLMAPLVMVVSPEANERVLRDVKDFPTPDSFNESFEPLIGQSLVTSEGKLWKRQRKLLTPLFHFSNLKDNALPASVRCSERIMVREIVKAQELKKNGDAKGLKNLQSGATEVFSLLSLGVLVETTFGGDVDVEKMRDLWGGATRSLNYWTILRMMLGSLVDWWPFWPCRDALAACKKLRGTVQELINTRRADLKNGQQRGTEDLITLMLLARDPETGEEMGDSLIIDEALLMLVASQQTTSSLLAWATYFLCKHPEVQERLRDELMSQLEALSPEAKESSVSQGELKGIETAALRSPLLTAVLKETLRLASPAPFIVRETRTEQDLDGLKVPKGAMVLPFFHGTHTSPEAWGENSYEFDPERFIIHRETEEAEAKGGERETEETGSETKAGSEVETEGGDTRKAAASGKGTSYQPRHAYAFTPFSAGPRNCIGMRLAMQVAQVALATLVLTFDISSPPEVDLSKVTMRVDDTLKPSKEFVPVFERRI</sequence>
<evidence type="ECO:0000256" key="1">
    <source>
        <dbReference type="ARBA" id="ARBA00010617"/>
    </source>
</evidence>
<keyword evidence="4 8" id="KW-0560">Oxidoreductase</keyword>
<dbReference type="PRINTS" id="PR00385">
    <property type="entry name" value="P450"/>
</dbReference>
<organism evidence="11">
    <name type="scientific">Chromera velia CCMP2878</name>
    <dbReference type="NCBI Taxonomy" id="1169474"/>
    <lineage>
        <taxon>Eukaryota</taxon>
        <taxon>Sar</taxon>
        <taxon>Alveolata</taxon>
        <taxon>Colpodellida</taxon>
        <taxon>Chromeraceae</taxon>
        <taxon>Chromera</taxon>
    </lineage>
</organism>
<evidence type="ECO:0000313" key="11">
    <source>
        <dbReference type="EMBL" id="CEM55724.1"/>
    </source>
</evidence>
<dbReference type="Gene3D" id="1.10.630.10">
    <property type="entry name" value="Cytochrome P450"/>
    <property type="match status" value="1"/>
</dbReference>
<dbReference type="Pfam" id="PF00067">
    <property type="entry name" value="p450"/>
    <property type="match status" value="1"/>
</dbReference>
<dbReference type="AlphaFoldDB" id="A0A0G4IEQ0"/>
<feature type="transmembrane region" description="Helical" evidence="10">
    <location>
        <begin position="13"/>
        <end position="38"/>
    </location>
</feature>
<dbReference type="InterPro" id="IPR036396">
    <property type="entry name" value="Cyt_P450_sf"/>
</dbReference>
<dbReference type="GO" id="GO:0005506">
    <property type="term" value="F:iron ion binding"/>
    <property type="evidence" value="ECO:0007669"/>
    <property type="project" value="InterPro"/>
</dbReference>
<evidence type="ECO:0000256" key="2">
    <source>
        <dbReference type="ARBA" id="ARBA00022617"/>
    </source>
</evidence>
<dbReference type="GO" id="GO:0020037">
    <property type="term" value="F:heme binding"/>
    <property type="evidence" value="ECO:0007669"/>
    <property type="project" value="InterPro"/>
</dbReference>
<evidence type="ECO:0000256" key="6">
    <source>
        <dbReference type="ARBA" id="ARBA00023033"/>
    </source>
</evidence>
<evidence type="ECO:0008006" key="12">
    <source>
        <dbReference type="Google" id="ProtNLM"/>
    </source>
</evidence>
<dbReference type="SUPFAM" id="SSF48264">
    <property type="entry name" value="Cytochrome P450"/>
    <property type="match status" value="1"/>
</dbReference>
<name>A0A0G4IEQ0_9ALVE</name>
<dbReference type="EMBL" id="CDMZ01005904">
    <property type="protein sequence ID" value="CEM55724.1"/>
    <property type="molecule type" value="Genomic_DNA"/>
</dbReference>
<evidence type="ECO:0000256" key="5">
    <source>
        <dbReference type="ARBA" id="ARBA00023004"/>
    </source>
</evidence>
<dbReference type="PRINTS" id="PR00463">
    <property type="entry name" value="EP450I"/>
</dbReference>
<keyword evidence="10" id="KW-1133">Transmembrane helix</keyword>
<keyword evidence="10" id="KW-0812">Transmembrane</keyword>
<dbReference type="InterPro" id="IPR017972">
    <property type="entry name" value="Cyt_P450_CS"/>
</dbReference>
<protein>
    <recommendedName>
        <fullName evidence="12">Cytochrome P450</fullName>
    </recommendedName>
</protein>
<evidence type="ECO:0000256" key="8">
    <source>
        <dbReference type="RuleBase" id="RU000461"/>
    </source>
</evidence>
<dbReference type="PROSITE" id="PS00086">
    <property type="entry name" value="CYTOCHROME_P450"/>
    <property type="match status" value="1"/>
</dbReference>
<keyword evidence="10" id="KW-0472">Membrane</keyword>
<keyword evidence="3 7" id="KW-0479">Metal-binding</keyword>
<evidence type="ECO:0000256" key="3">
    <source>
        <dbReference type="ARBA" id="ARBA00022723"/>
    </source>
</evidence>
<dbReference type="InterPro" id="IPR001128">
    <property type="entry name" value="Cyt_P450"/>
</dbReference>
<dbReference type="GO" id="GO:0004497">
    <property type="term" value="F:monooxygenase activity"/>
    <property type="evidence" value="ECO:0007669"/>
    <property type="project" value="UniProtKB-KW"/>
</dbReference>
<feature type="binding site" description="axial binding residue" evidence="7">
    <location>
        <position position="535"/>
    </location>
    <ligand>
        <name>heme</name>
        <dbReference type="ChEBI" id="CHEBI:30413"/>
    </ligand>
    <ligandPart>
        <name>Fe</name>
        <dbReference type="ChEBI" id="CHEBI:18248"/>
    </ligandPart>
</feature>
<dbReference type="VEuPathDB" id="CryptoDB:Cvel_13782"/>
<feature type="compositionally biased region" description="Basic and acidic residues" evidence="9">
    <location>
        <begin position="473"/>
        <end position="483"/>
    </location>
</feature>
<evidence type="ECO:0000256" key="9">
    <source>
        <dbReference type="SAM" id="MobiDB-lite"/>
    </source>
</evidence>
<evidence type="ECO:0000256" key="4">
    <source>
        <dbReference type="ARBA" id="ARBA00023002"/>
    </source>
</evidence>
<gene>
    <name evidence="11" type="ORF">Cvel_13782</name>
</gene>
<keyword evidence="6 8" id="KW-0503">Monooxygenase</keyword>
<dbReference type="PANTHER" id="PTHR24291:SF50">
    <property type="entry name" value="BIFUNCTIONAL ALBAFLAVENONE MONOOXYGENASE_TERPENE SYNTHASE"/>
    <property type="match status" value="1"/>
</dbReference>
<dbReference type="GO" id="GO:0016705">
    <property type="term" value="F:oxidoreductase activity, acting on paired donors, with incorporation or reduction of molecular oxygen"/>
    <property type="evidence" value="ECO:0007669"/>
    <property type="project" value="InterPro"/>
</dbReference>
<accession>A0A0G4IEQ0</accession>
<keyword evidence="5 7" id="KW-0408">Iron</keyword>
<evidence type="ECO:0000256" key="10">
    <source>
        <dbReference type="SAM" id="Phobius"/>
    </source>
</evidence>
<keyword evidence="2 7" id="KW-0349">Heme</keyword>
<comment type="similarity">
    <text evidence="1 8">Belongs to the cytochrome P450 family.</text>
</comment>
<dbReference type="InterPro" id="IPR050196">
    <property type="entry name" value="Cytochrome_P450_Monoox"/>
</dbReference>
<comment type="cofactor">
    <cofactor evidence="7">
        <name>heme</name>
        <dbReference type="ChEBI" id="CHEBI:30413"/>
    </cofactor>
</comment>
<dbReference type="PhylomeDB" id="A0A0G4IEQ0"/>
<feature type="region of interest" description="Disordered" evidence="9">
    <location>
        <begin position="473"/>
        <end position="515"/>
    </location>
</feature>
<reference evidence="11" key="1">
    <citation type="submission" date="2014-11" db="EMBL/GenBank/DDBJ databases">
        <authorList>
            <person name="Otto D Thomas"/>
            <person name="Naeem Raeece"/>
        </authorList>
    </citation>
    <scope>NUCLEOTIDE SEQUENCE</scope>
</reference>
<proteinExistence type="inferred from homology"/>